<gene>
    <name evidence="2" type="ORF">Poli38472_014803</name>
</gene>
<protein>
    <recommendedName>
        <fullName evidence="1">NAD(P)-binding domain-containing protein</fullName>
    </recommendedName>
</protein>
<reference evidence="2" key="1">
    <citation type="submission" date="2019-03" db="EMBL/GenBank/DDBJ databases">
        <title>Long read genome sequence of the mycoparasitic Pythium oligandrum ATCC 38472 isolated from sugarbeet rhizosphere.</title>
        <authorList>
            <person name="Gaulin E."/>
        </authorList>
    </citation>
    <scope>NUCLEOTIDE SEQUENCE</scope>
    <source>
        <strain evidence="2">ATCC 38472_TT</strain>
    </source>
</reference>
<dbReference type="Proteomes" id="UP000794436">
    <property type="component" value="Unassembled WGS sequence"/>
</dbReference>
<dbReference type="GO" id="GO:0005737">
    <property type="term" value="C:cytoplasm"/>
    <property type="evidence" value="ECO:0007669"/>
    <property type="project" value="TreeGrafter"/>
</dbReference>
<dbReference type="PANTHER" id="PTHR14097:SF7">
    <property type="entry name" value="OXIDOREDUCTASE HTATIP2"/>
    <property type="match status" value="1"/>
</dbReference>
<dbReference type="AlphaFoldDB" id="A0A8K1CK65"/>
<dbReference type="SUPFAM" id="SSF51735">
    <property type="entry name" value="NAD(P)-binding Rossmann-fold domains"/>
    <property type="match status" value="1"/>
</dbReference>
<dbReference type="InterPro" id="IPR036291">
    <property type="entry name" value="NAD(P)-bd_dom_sf"/>
</dbReference>
<organism evidence="2 3">
    <name type="scientific">Pythium oligandrum</name>
    <name type="common">Mycoparasitic fungus</name>
    <dbReference type="NCBI Taxonomy" id="41045"/>
    <lineage>
        <taxon>Eukaryota</taxon>
        <taxon>Sar</taxon>
        <taxon>Stramenopiles</taxon>
        <taxon>Oomycota</taxon>
        <taxon>Peronosporomycetes</taxon>
        <taxon>Pythiales</taxon>
        <taxon>Pythiaceae</taxon>
        <taxon>Pythium</taxon>
    </lineage>
</organism>
<evidence type="ECO:0000313" key="3">
    <source>
        <dbReference type="Proteomes" id="UP000794436"/>
    </source>
</evidence>
<keyword evidence="3" id="KW-1185">Reference proteome</keyword>
<dbReference type="PANTHER" id="PTHR14097">
    <property type="entry name" value="OXIDOREDUCTASE HTATIP2"/>
    <property type="match status" value="1"/>
</dbReference>
<evidence type="ECO:0000313" key="2">
    <source>
        <dbReference type="EMBL" id="TMW63893.1"/>
    </source>
</evidence>
<dbReference type="Gene3D" id="3.40.50.720">
    <property type="entry name" value="NAD(P)-binding Rossmann-like Domain"/>
    <property type="match status" value="1"/>
</dbReference>
<dbReference type="Pfam" id="PF13460">
    <property type="entry name" value="NAD_binding_10"/>
    <property type="match status" value="1"/>
</dbReference>
<dbReference type="InterPro" id="IPR016040">
    <property type="entry name" value="NAD(P)-bd_dom"/>
</dbReference>
<comment type="caution">
    <text evidence="2">The sequence shown here is derived from an EMBL/GenBank/DDBJ whole genome shotgun (WGS) entry which is preliminary data.</text>
</comment>
<dbReference type="GO" id="GO:0051170">
    <property type="term" value="P:import into nucleus"/>
    <property type="evidence" value="ECO:0007669"/>
    <property type="project" value="TreeGrafter"/>
</dbReference>
<sequence length="224" mass="24443">MATSSAYTAVVAGSTGAVGRELVAELVKSAKCTRVIALARREIPQDQWAKSFPDLDMETAKSKLEVRAVDFEQLSTSDVTRGNEKVDAAFCCLGTTRKDAGSDEAFRRVDLDYVTRFGQASKTAQVPYFGLLTSMSASKSSCIMYLRTKGEAEDNITKLGFERTSFFRPGPLNRGESMRPVEKAALWVWPSVTTHAVVKSMVSDYESGSLGLNEWSNGAIKKQG</sequence>
<dbReference type="OrthoDB" id="430436at2759"/>
<accession>A0A8K1CK65</accession>
<feature type="domain" description="NAD(P)-binding" evidence="1">
    <location>
        <begin position="13"/>
        <end position="175"/>
    </location>
</feature>
<evidence type="ECO:0000259" key="1">
    <source>
        <dbReference type="Pfam" id="PF13460"/>
    </source>
</evidence>
<proteinExistence type="predicted"/>
<name>A0A8K1CK65_PYTOL</name>
<dbReference type="EMBL" id="SPLM01000044">
    <property type="protein sequence ID" value="TMW63893.1"/>
    <property type="molecule type" value="Genomic_DNA"/>
</dbReference>